<dbReference type="Pfam" id="PF25545">
    <property type="entry name" value="DUF7924"/>
    <property type="match status" value="1"/>
</dbReference>
<dbReference type="AlphaFoldDB" id="A0A8H4LRJ8"/>
<evidence type="ECO:0000259" key="2">
    <source>
        <dbReference type="Pfam" id="PF25545"/>
    </source>
</evidence>
<accession>A0A8H4LRJ8</accession>
<gene>
    <name evidence="3" type="ORF">G6O67_008614</name>
</gene>
<reference evidence="3 4" key="1">
    <citation type="journal article" date="2020" name="Genome Biol. Evol.">
        <title>A new high-quality draft genome assembly of the Chinese cordyceps Ophiocordyceps sinensis.</title>
        <authorList>
            <person name="Shu R."/>
            <person name="Zhang J."/>
            <person name="Meng Q."/>
            <person name="Zhang H."/>
            <person name="Zhou G."/>
            <person name="Li M."/>
            <person name="Wu P."/>
            <person name="Zhao Y."/>
            <person name="Chen C."/>
            <person name="Qin Q."/>
        </authorList>
    </citation>
    <scope>NUCLEOTIDE SEQUENCE [LARGE SCALE GENOMIC DNA]</scope>
    <source>
        <strain evidence="3 4">IOZ07</strain>
    </source>
</reference>
<dbReference type="OrthoDB" id="5132737at2759"/>
<keyword evidence="4" id="KW-1185">Reference proteome</keyword>
<evidence type="ECO:0000256" key="1">
    <source>
        <dbReference type="SAM" id="MobiDB-lite"/>
    </source>
</evidence>
<feature type="region of interest" description="Disordered" evidence="1">
    <location>
        <begin position="439"/>
        <end position="492"/>
    </location>
</feature>
<evidence type="ECO:0000313" key="4">
    <source>
        <dbReference type="Proteomes" id="UP000557566"/>
    </source>
</evidence>
<organism evidence="3 4">
    <name type="scientific">Ophiocordyceps sinensis</name>
    <dbReference type="NCBI Taxonomy" id="72228"/>
    <lineage>
        <taxon>Eukaryota</taxon>
        <taxon>Fungi</taxon>
        <taxon>Dikarya</taxon>
        <taxon>Ascomycota</taxon>
        <taxon>Pezizomycotina</taxon>
        <taxon>Sordariomycetes</taxon>
        <taxon>Hypocreomycetidae</taxon>
        <taxon>Hypocreales</taxon>
        <taxon>Ophiocordycipitaceae</taxon>
        <taxon>Ophiocordyceps</taxon>
    </lineage>
</organism>
<feature type="compositionally biased region" description="Polar residues" evidence="1">
    <location>
        <begin position="453"/>
        <end position="479"/>
    </location>
</feature>
<feature type="region of interest" description="Disordered" evidence="1">
    <location>
        <begin position="120"/>
        <end position="149"/>
    </location>
</feature>
<feature type="domain" description="DUF7924" evidence="2">
    <location>
        <begin position="199"/>
        <end position="425"/>
    </location>
</feature>
<dbReference type="PANTHER" id="PTHR42470:SF2">
    <property type="match status" value="1"/>
</dbReference>
<dbReference type="PANTHER" id="PTHR42470">
    <property type="entry name" value="VAST DOMAIN-CONTAINING PROTEIN"/>
    <property type="match status" value="1"/>
</dbReference>
<name>A0A8H4LRJ8_9HYPO</name>
<comment type="caution">
    <text evidence="3">The sequence shown here is derived from an EMBL/GenBank/DDBJ whole genome shotgun (WGS) entry which is preliminary data.</text>
</comment>
<evidence type="ECO:0000313" key="3">
    <source>
        <dbReference type="EMBL" id="KAF4503990.1"/>
    </source>
</evidence>
<sequence>MARRQAARKRRASWAPSNQEAGKRPQRHKGPECHQPPLPSKIGPKRLANTLDSDPDPPKKRPRRLSRAEKASQIPAANNNNDEPADPVEFWARQGNWPRQYFELDMEHLLARQIPLSSLARKRSNSVSSATPTPSDRKPREQKSTPYQDSRYETLLAIKGSFMARYSLGITDASKALCTTLLDSHQPVPADSLFRDDIFEAACQNIHNRNEARIVLDISQLIVPSAESLAIFGASHLGILIESVNAGWNNSVPLTGTRPQPDYSVAFRREAFTKDQLAKLAPFLGNFLSGDQSFFMGTFYQYFPFLSSEVKCGGAGLDVADRQNAHSMTLAVRGVAELFRLVNRQADAHRQILAFSVSHNASSVRIWGHYPVMADGKDIQYYRHPIHDFSFIALDGRDKWTAYRFVKNVYHVWMPAHFRRICSAIDQLPADLDFDVASPSHPEAGLSHDPSSHHVSQSDADSQPSNVGQQRATSGTSLTDAGATKRRKRVGP</sequence>
<dbReference type="Proteomes" id="UP000557566">
    <property type="component" value="Unassembled WGS sequence"/>
</dbReference>
<protein>
    <recommendedName>
        <fullName evidence="2">DUF7924 domain-containing protein</fullName>
    </recommendedName>
</protein>
<dbReference type="InterPro" id="IPR057684">
    <property type="entry name" value="DUF7924"/>
</dbReference>
<feature type="compositionally biased region" description="Polar residues" evidence="1">
    <location>
        <begin position="125"/>
        <end position="134"/>
    </location>
</feature>
<proteinExistence type="predicted"/>
<dbReference type="EMBL" id="JAAVMX010000012">
    <property type="protein sequence ID" value="KAF4503990.1"/>
    <property type="molecule type" value="Genomic_DNA"/>
</dbReference>
<feature type="region of interest" description="Disordered" evidence="1">
    <location>
        <begin position="1"/>
        <end position="88"/>
    </location>
</feature>
<feature type="compositionally biased region" description="Basic residues" evidence="1">
    <location>
        <begin position="1"/>
        <end position="12"/>
    </location>
</feature>